<name>A0A0D0KHU4_VARPD</name>
<dbReference type="EMBL" id="JXQQ01000065">
    <property type="protein sequence ID" value="KIQ25722.1"/>
    <property type="molecule type" value="Genomic_DNA"/>
</dbReference>
<evidence type="ECO:0000256" key="4">
    <source>
        <dbReference type="ARBA" id="ARBA00022692"/>
    </source>
</evidence>
<comment type="subcellular location">
    <subcellularLocation>
        <location evidence="1">Cell membrane</location>
        <topology evidence="1">Multi-pass membrane protein</topology>
    </subcellularLocation>
</comment>
<dbReference type="Proteomes" id="UP000032067">
    <property type="component" value="Unassembled WGS sequence"/>
</dbReference>
<dbReference type="AlphaFoldDB" id="A0A0D0KHU4"/>
<evidence type="ECO:0000259" key="8">
    <source>
        <dbReference type="Pfam" id="PF04239"/>
    </source>
</evidence>
<keyword evidence="4 7" id="KW-0812">Transmembrane</keyword>
<dbReference type="PANTHER" id="PTHR34582">
    <property type="entry name" value="UPF0702 TRANSMEMBRANE PROTEIN YCAP"/>
    <property type="match status" value="1"/>
</dbReference>
<keyword evidence="6 7" id="KW-0472">Membrane</keyword>
<comment type="similarity">
    <text evidence="2">Belongs to the UPF0702 family.</text>
</comment>
<evidence type="ECO:0000256" key="6">
    <source>
        <dbReference type="ARBA" id="ARBA00023136"/>
    </source>
</evidence>
<dbReference type="GO" id="GO:0005886">
    <property type="term" value="C:plasma membrane"/>
    <property type="evidence" value="ECO:0007669"/>
    <property type="project" value="UniProtKB-SubCell"/>
</dbReference>
<reference evidence="9 10" key="1">
    <citation type="submission" date="2014-12" db="EMBL/GenBank/DDBJ databases">
        <title>16Stimator: statistical estimation of ribosomal gene copy numbers from draft genome assemblies.</title>
        <authorList>
            <person name="Perisin M.A."/>
            <person name="Vetter M."/>
            <person name="Gilbert J.A."/>
            <person name="Bergelson J."/>
        </authorList>
    </citation>
    <scope>NUCLEOTIDE SEQUENCE [LARGE SCALE GENOMIC DNA]</scope>
    <source>
        <strain evidence="9 10">MEDvA23</strain>
    </source>
</reference>
<organism evidence="9 10">
    <name type="scientific">Variovorax paradoxus</name>
    <dbReference type="NCBI Taxonomy" id="34073"/>
    <lineage>
        <taxon>Bacteria</taxon>
        <taxon>Pseudomonadati</taxon>
        <taxon>Pseudomonadota</taxon>
        <taxon>Betaproteobacteria</taxon>
        <taxon>Burkholderiales</taxon>
        <taxon>Comamonadaceae</taxon>
        <taxon>Variovorax</taxon>
    </lineage>
</organism>
<evidence type="ECO:0000313" key="9">
    <source>
        <dbReference type="EMBL" id="KIQ25722.1"/>
    </source>
</evidence>
<comment type="caution">
    <text evidence="9">The sequence shown here is derived from an EMBL/GenBank/DDBJ whole genome shotgun (WGS) entry which is preliminary data.</text>
</comment>
<evidence type="ECO:0000313" key="10">
    <source>
        <dbReference type="Proteomes" id="UP000032067"/>
    </source>
</evidence>
<dbReference type="RefSeq" id="WP_042581241.1">
    <property type="nucleotide sequence ID" value="NZ_JXQQ01000065.1"/>
</dbReference>
<dbReference type="InterPro" id="IPR023090">
    <property type="entry name" value="UPF0702_alpha/beta_dom_sf"/>
</dbReference>
<evidence type="ECO:0000256" key="2">
    <source>
        <dbReference type="ARBA" id="ARBA00006448"/>
    </source>
</evidence>
<keyword evidence="3" id="KW-1003">Cell membrane</keyword>
<dbReference type="Pfam" id="PF04239">
    <property type="entry name" value="DUF421"/>
    <property type="match status" value="1"/>
</dbReference>
<dbReference type="InterPro" id="IPR007353">
    <property type="entry name" value="DUF421"/>
</dbReference>
<gene>
    <name evidence="9" type="ORF">RT97_23485</name>
</gene>
<evidence type="ECO:0000256" key="5">
    <source>
        <dbReference type="ARBA" id="ARBA00022989"/>
    </source>
</evidence>
<evidence type="ECO:0000256" key="3">
    <source>
        <dbReference type="ARBA" id="ARBA00022475"/>
    </source>
</evidence>
<evidence type="ECO:0000256" key="1">
    <source>
        <dbReference type="ARBA" id="ARBA00004651"/>
    </source>
</evidence>
<dbReference type="OrthoDB" id="8617494at2"/>
<protein>
    <submittedName>
        <fullName evidence="9">Membrane protein</fullName>
    </submittedName>
</protein>
<feature type="transmembrane region" description="Helical" evidence="7">
    <location>
        <begin position="12"/>
        <end position="36"/>
    </location>
</feature>
<dbReference type="PANTHER" id="PTHR34582:SF6">
    <property type="entry name" value="UPF0702 TRANSMEMBRANE PROTEIN YCAP"/>
    <property type="match status" value="1"/>
</dbReference>
<accession>A0A0D0KHU4</accession>
<dbReference type="Gene3D" id="3.30.240.20">
    <property type="entry name" value="bsu07140 like domains"/>
    <property type="match status" value="1"/>
</dbReference>
<feature type="domain" description="YetF C-terminal" evidence="8">
    <location>
        <begin position="92"/>
        <end position="160"/>
    </location>
</feature>
<keyword evidence="5 7" id="KW-1133">Transmembrane helix</keyword>
<evidence type="ECO:0000256" key="7">
    <source>
        <dbReference type="SAM" id="Phobius"/>
    </source>
</evidence>
<sequence>MDSLSELFRLEMLPWHMVLRGTVVYWFLLLVFRFLLRRDVGSLGVADLLFVVLVADASSNAMQGEYKTIGDGLVLISTLVAWNYLLDWGSYHSPLVSRLIEPPPEPLVKHGRIVQRTLRRQLITVDELMSKLREKGIAELSDVRLVMLESDGELSVRKYKT</sequence>
<proteinExistence type="inferred from homology"/>